<dbReference type="AlphaFoldDB" id="A0A5B8FGN5"/>
<dbReference type="RefSeq" id="WP_138577757.1">
    <property type="nucleotide sequence ID" value="NZ_CP040818.1"/>
</dbReference>
<comment type="subcellular location">
    <subcellularLocation>
        <location evidence="1 9">Cell inner membrane</location>
        <topology evidence="1 9">Multi-pass membrane protein</topology>
    </subcellularLocation>
</comment>
<evidence type="ECO:0000256" key="2">
    <source>
        <dbReference type="ARBA" id="ARBA00022448"/>
    </source>
</evidence>
<dbReference type="GO" id="GO:0022857">
    <property type="term" value="F:transmembrane transporter activity"/>
    <property type="evidence" value="ECO:0007669"/>
    <property type="project" value="UniProtKB-UniRule"/>
</dbReference>
<comment type="similarity">
    <text evidence="8 9">Belongs to the TRAP transporter small permease family.</text>
</comment>
<feature type="transmembrane region" description="Helical" evidence="9">
    <location>
        <begin position="131"/>
        <end position="149"/>
    </location>
</feature>
<evidence type="ECO:0000313" key="11">
    <source>
        <dbReference type="EMBL" id="QDL91451.1"/>
    </source>
</evidence>
<gene>
    <name evidence="11" type="ORF">FDP22_06425</name>
</gene>
<proteinExistence type="inferred from homology"/>
<evidence type="ECO:0000256" key="8">
    <source>
        <dbReference type="ARBA" id="ARBA00038436"/>
    </source>
</evidence>
<feature type="transmembrane region" description="Helical" evidence="9">
    <location>
        <begin position="12"/>
        <end position="33"/>
    </location>
</feature>
<dbReference type="KEGG" id="ppru:FDP22_06425"/>
<keyword evidence="5 9" id="KW-0812">Transmembrane</keyword>
<evidence type="ECO:0000313" key="12">
    <source>
        <dbReference type="Proteomes" id="UP000305888"/>
    </source>
</evidence>
<dbReference type="GO" id="GO:0005886">
    <property type="term" value="C:plasma membrane"/>
    <property type="evidence" value="ECO:0007669"/>
    <property type="project" value="UniProtKB-SubCell"/>
</dbReference>
<keyword evidence="6 9" id="KW-1133">Transmembrane helix</keyword>
<comment type="function">
    <text evidence="9">Part of the tripartite ATP-independent periplasmic (TRAP) transport system.</text>
</comment>
<dbReference type="Pfam" id="PF04290">
    <property type="entry name" value="DctQ"/>
    <property type="match status" value="1"/>
</dbReference>
<accession>A0A5B8FGN5</accession>
<dbReference type="EMBL" id="CP040818">
    <property type="protein sequence ID" value="QDL91451.1"/>
    <property type="molecule type" value="Genomic_DNA"/>
</dbReference>
<dbReference type="InterPro" id="IPR007387">
    <property type="entry name" value="TRAP_DctQ"/>
</dbReference>
<dbReference type="Proteomes" id="UP000305888">
    <property type="component" value="Chromosome"/>
</dbReference>
<keyword evidence="3" id="KW-1003">Cell membrane</keyword>
<evidence type="ECO:0000259" key="10">
    <source>
        <dbReference type="Pfam" id="PF04290"/>
    </source>
</evidence>
<comment type="subunit">
    <text evidence="9">The complex comprises the extracytoplasmic solute receptor protein and the two transmembrane proteins.</text>
</comment>
<protein>
    <recommendedName>
        <fullName evidence="9">TRAP transporter small permease protein</fullName>
    </recommendedName>
</protein>
<sequence>MDWISIAVGRLTMVLIAGMVLVMTYEIVLRYVFESSTLWATELSLWMAGFVFLFSGLYSMQQRAHIRIFVLYDLMPRSVQRICDLISTVLIVAFAIAIVWGGFNEARDKLLRWETFGTAFDPPIPATLKPLVLVIICLVAVQAVMNLICDWSKDKEFHNPADDLED</sequence>
<dbReference type="InterPro" id="IPR055348">
    <property type="entry name" value="DctQ"/>
</dbReference>
<keyword evidence="2 9" id="KW-0813">Transport</keyword>
<evidence type="ECO:0000256" key="9">
    <source>
        <dbReference type="RuleBase" id="RU369079"/>
    </source>
</evidence>
<keyword evidence="7 9" id="KW-0472">Membrane</keyword>
<evidence type="ECO:0000256" key="4">
    <source>
        <dbReference type="ARBA" id="ARBA00022519"/>
    </source>
</evidence>
<feature type="domain" description="Tripartite ATP-independent periplasmic transporters DctQ component" evidence="10">
    <location>
        <begin position="19"/>
        <end position="150"/>
    </location>
</feature>
<dbReference type="PANTHER" id="PTHR35011">
    <property type="entry name" value="2,3-DIKETO-L-GULONATE TRAP TRANSPORTER SMALL PERMEASE PROTEIN YIAM"/>
    <property type="match status" value="1"/>
</dbReference>
<feature type="transmembrane region" description="Helical" evidence="9">
    <location>
        <begin position="45"/>
        <end position="61"/>
    </location>
</feature>
<reference evidence="11 12" key="1">
    <citation type="submission" date="2019-06" db="EMBL/GenBank/DDBJ databases">
        <title>Genome sequence of Rhodobacteraceae bacterium D4M1.</title>
        <authorList>
            <person name="Cao J."/>
        </authorList>
    </citation>
    <scope>NUCLEOTIDE SEQUENCE [LARGE SCALE GENOMIC DNA]</scope>
    <source>
        <strain evidence="11 12">D4M1</strain>
    </source>
</reference>
<evidence type="ECO:0000256" key="1">
    <source>
        <dbReference type="ARBA" id="ARBA00004429"/>
    </source>
</evidence>
<dbReference type="OrthoDB" id="4250245at2"/>
<organism evidence="11 12">
    <name type="scientific">Paroceanicella profunda</name>
    <dbReference type="NCBI Taxonomy" id="2579971"/>
    <lineage>
        <taxon>Bacteria</taxon>
        <taxon>Pseudomonadati</taxon>
        <taxon>Pseudomonadota</taxon>
        <taxon>Alphaproteobacteria</taxon>
        <taxon>Rhodobacterales</taxon>
        <taxon>Paracoccaceae</taxon>
        <taxon>Paroceanicella</taxon>
    </lineage>
</organism>
<evidence type="ECO:0000256" key="5">
    <source>
        <dbReference type="ARBA" id="ARBA00022692"/>
    </source>
</evidence>
<feature type="transmembrane region" description="Helical" evidence="9">
    <location>
        <begin position="82"/>
        <end position="103"/>
    </location>
</feature>
<evidence type="ECO:0000256" key="3">
    <source>
        <dbReference type="ARBA" id="ARBA00022475"/>
    </source>
</evidence>
<keyword evidence="12" id="KW-1185">Reference proteome</keyword>
<evidence type="ECO:0000256" key="7">
    <source>
        <dbReference type="ARBA" id="ARBA00023136"/>
    </source>
</evidence>
<evidence type="ECO:0000256" key="6">
    <source>
        <dbReference type="ARBA" id="ARBA00022989"/>
    </source>
</evidence>
<keyword evidence="4 9" id="KW-0997">Cell inner membrane</keyword>
<name>A0A5B8FGN5_9RHOB</name>